<keyword evidence="8" id="KW-0443">Lipid metabolism</keyword>
<evidence type="ECO:0000256" key="10">
    <source>
        <dbReference type="ARBA" id="ARBA00048109"/>
    </source>
</evidence>
<name>A0ABP8NYA3_9NOCA</name>
<comment type="caution">
    <text evidence="14">The sequence shown here is derived from an EMBL/GenBank/DDBJ whole genome shotgun (WGS) entry which is preliminary data.</text>
</comment>
<comment type="pathway">
    <text evidence="2">Lipid metabolism.</text>
</comment>
<proteinExistence type="inferred from homology"/>
<dbReference type="RefSeq" id="WP_345342698.1">
    <property type="nucleotide sequence ID" value="NZ_BAABFB010000023.1"/>
</dbReference>
<evidence type="ECO:0000313" key="14">
    <source>
        <dbReference type="EMBL" id="GAA4474579.1"/>
    </source>
</evidence>
<evidence type="ECO:0000256" key="2">
    <source>
        <dbReference type="ARBA" id="ARBA00005189"/>
    </source>
</evidence>
<evidence type="ECO:0000256" key="9">
    <source>
        <dbReference type="ARBA" id="ARBA00023315"/>
    </source>
</evidence>
<feature type="domain" description="O-acyltransferase WSD1-like N-terminal" evidence="12">
    <location>
        <begin position="4"/>
        <end position="271"/>
    </location>
</feature>
<feature type="region of interest" description="Disordered" evidence="11">
    <location>
        <begin position="466"/>
        <end position="488"/>
    </location>
</feature>
<gene>
    <name evidence="14" type="ORF">GCM10023094_10450</name>
</gene>
<sequence length="488" mass="53156">MQQLDPFDAAYIHLETPTTPPQVLAVYVFDSGAAAAGSLTRESVTDRFVARIARIPALRHRVCTVPLSLDHPYWVDDTSFDAARHLHFHDSQGGDWAALRRRLIEIAESPMDLSRPPWEIHVVTGLRDVDGAAEATAVVIRLHHVFGDGLASVEIARTLFTDEVQDASFGAAHADVGSQAPNGTDLVWRALRQAPRRLVEAGRGVRDTVAASREAGDRARQGAITLPQPTRPRTRFNHRPTRARTFDAARFTVAEVKVARAMVPGTTVNDVLLTTVSAALGRYLEEKGELPPESLAALVPMSTRGILERGSVNQYDPLIVDLYTTEPDLRRRLELISASIREDKQRDLDDAVQRSRGLVRVLPAPGVAVLSVVSRYWPESGDRVSLSNTMVTNVMRGPADMRLGDAPVVSSYGLPSPDDHTALCHGIYSIGDSLSLCFVSDPQMLPDPERYSALLRQSFDELVRALGESGEGSGEDAVVPTPGSPAPR</sequence>
<comment type="similarity">
    <text evidence="3">Belongs to the long-chain O-acyltransferase family.</text>
</comment>
<comment type="pathway">
    <text evidence="1">Glycerolipid metabolism; triacylglycerol biosynthesis.</text>
</comment>
<evidence type="ECO:0000256" key="3">
    <source>
        <dbReference type="ARBA" id="ARBA00009587"/>
    </source>
</evidence>
<evidence type="ECO:0000256" key="5">
    <source>
        <dbReference type="ARBA" id="ARBA00022516"/>
    </source>
</evidence>
<feature type="domain" description="O-acyltransferase WSD1 C-terminal" evidence="13">
    <location>
        <begin position="313"/>
        <end position="462"/>
    </location>
</feature>
<evidence type="ECO:0000259" key="13">
    <source>
        <dbReference type="Pfam" id="PF06974"/>
    </source>
</evidence>
<dbReference type="InterPro" id="IPR009721">
    <property type="entry name" value="O-acyltransferase_WSD1_C"/>
</dbReference>
<accession>A0ABP8NYA3</accession>
<reference evidence="15" key="1">
    <citation type="journal article" date="2019" name="Int. J. Syst. Evol. Microbiol.">
        <title>The Global Catalogue of Microorganisms (GCM) 10K type strain sequencing project: providing services to taxonomists for standard genome sequencing and annotation.</title>
        <authorList>
            <consortium name="The Broad Institute Genomics Platform"/>
            <consortium name="The Broad Institute Genome Sequencing Center for Infectious Disease"/>
            <person name="Wu L."/>
            <person name="Ma J."/>
        </authorList>
    </citation>
    <scope>NUCLEOTIDE SEQUENCE [LARGE SCALE GENOMIC DNA]</scope>
    <source>
        <strain evidence="15">JCM 32206</strain>
    </source>
</reference>
<organism evidence="14 15">
    <name type="scientific">Rhodococcus olei</name>
    <dbReference type="NCBI Taxonomy" id="2161675"/>
    <lineage>
        <taxon>Bacteria</taxon>
        <taxon>Bacillati</taxon>
        <taxon>Actinomycetota</taxon>
        <taxon>Actinomycetes</taxon>
        <taxon>Mycobacteriales</taxon>
        <taxon>Nocardiaceae</taxon>
        <taxon>Rhodococcus</taxon>
    </lineage>
</organism>
<dbReference type="InterPro" id="IPR004255">
    <property type="entry name" value="O-acyltransferase_WSD1_N"/>
</dbReference>
<dbReference type="InterPro" id="IPR045034">
    <property type="entry name" value="O-acyltransferase_WSD1-like"/>
</dbReference>
<protein>
    <recommendedName>
        <fullName evidence="4">diacylglycerol O-acyltransferase</fullName>
        <ecNumber evidence="4">2.3.1.20</ecNumber>
    </recommendedName>
</protein>
<evidence type="ECO:0000256" key="11">
    <source>
        <dbReference type="SAM" id="MobiDB-lite"/>
    </source>
</evidence>
<dbReference type="EMBL" id="BAABFB010000023">
    <property type="protein sequence ID" value="GAA4474579.1"/>
    <property type="molecule type" value="Genomic_DNA"/>
</dbReference>
<dbReference type="PANTHER" id="PTHR31650">
    <property type="entry name" value="O-ACYLTRANSFERASE (WSD1-LIKE) FAMILY PROTEIN"/>
    <property type="match status" value="1"/>
</dbReference>
<keyword evidence="15" id="KW-1185">Reference proteome</keyword>
<evidence type="ECO:0000313" key="15">
    <source>
        <dbReference type="Proteomes" id="UP001501183"/>
    </source>
</evidence>
<evidence type="ECO:0000256" key="6">
    <source>
        <dbReference type="ARBA" id="ARBA00022679"/>
    </source>
</evidence>
<evidence type="ECO:0000256" key="7">
    <source>
        <dbReference type="ARBA" id="ARBA00022798"/>
    </source>
</evidence>
<evidence type="ECO:0000256" key="8">
    <source>
        <dbReference type="ARBA" id="ARBA00023098"/>
    </source>
</evidence>
<evidence type="ECO:0000256" key="4">
    <source>
        <dbReference type="ARBA" id="ARBA00013244"/>
    </source>
</evidence>
<evidence type="ECO:0000256" key="1">
    <source>
        <dbReference type="ARBA" id="ARBA00004771"/>
    </source>
</evidence>
<keyword evidence="9" id="KW-0012">Acyltransferase</keyword>
<evidence type="ECO:0000259" key="12">
    <source>
        <dbReference type="Pfam" id="PF03007"/>
    </source>
</evidence>
<dbReference type="Proteomes" id="UP001501183">
    <property type="component" value="Unassembled WGS sequence"/>
</dbReference>
<comment type="catalytic activity">
    <reaction evidence="10">
        <text>an acyl-CoA + a 1,2-diacyl-sn-glycerol = a triacyl-sn-glycerol + CoA</text>
        <dbReference type="Rhea" id="RHEA:10868"/>
        <dbReference type="ChEBI" id="CHEBI:17815"/>
        <dbReference type="ChEBI" id="CHEBI:57287"/>
        <dbReference type="ChEBI" id="CHEBI:58342"/>
        <dbReference type="ChEBI" id="CHEBI:64615"/>
        <dbReference type="EC" id="2.3.1.20"/>
    </reaction>
</comment>
<dbReference type="SUPFAM" id="SSF52777">
    <property type="entry name" value="CoA-dependent acyltransferases"/>
    <property type="match status" value="1"/>
</dbReference>
<dbReference type="Pfam" id="PF03007">
    <property type="entry name" value="WS_DGAT_cat"/>
    <property type="match status" value="1"/>
</dbReference>
<dbReference type="Pfam" id="PF06974">
    <property type="entry name" value="WS_DGAT_C"/>
    <property type="match status" value="1"/>
</dbReference>
<keyword evidence="5" id="KW-0444">Lipid biosynthesis</keyword>
<dbReference type="PANTHER" id="PTHR31650:SF1">
    <property type="entry name" value="WAX ESTER SYNTHASE_DIACYLGLYCEROL ACYLTRANSFERASE 4-RELATED"/>
    <property type="match status" value="1"/>
</dbReference>
<dbReference type="EC" id="2.3.1.20" evidence="4"/>
<keyword evidence="7" id="KW-0319">Glycerol metabolism</keyword>
<keyword evidence="6" id="KW-0808">Transferase</keyword>